<protein>
    <submittedName>
        <fullName evidence="5 6">Uncharacterized protein</fullName>
    </submittedName>
</protein>
<evidence type="ECO:0000256" key="1">
    <source>
        <dbReference type="ARBA" id="ARBA00022618"/>
    </source>
</evidence>
<evidence type="ECO:0000259" key="4">
    <source>
        <dbReference type="SMART" id="SM01332"/>
    </source>
</evidence>
<dbReference type="SMART" id="SM01332">
    <property type="entry name" value="Cyclin_C"/>
    <property type="match status" value="1"/>
</dbReference>
<reference evidence="5" key="3">
    <citation type="submission" date="2018-07" db="EMBL/GenBank/DDBJ databases">
        <title>WGS assembly of Glycine max.</title>
        <authorList>
            <person name="Schmutz J."/>
            <person name="Cannon S."/>
            <person name="Schlueter J."/>
            <person name="Ma J."/>
            <person name="Mitros T."/>
            <person name="Nelson W."/>
            <person name="Hyten D."/>
            <person name="Song Q."/>
            <person name="Thelen J."/>
            <person name="Cheng J."/>
            <person name="Xu D."/>
            <person name="Hellsten U."/>
            <person name="May G."/>
            <person name="Yu Y."/>
            <person name="Sakurai T."/>
            <person name="Umezawa T."/>
            <person name="Bhattacharyya M."/>
            <person name="Sandhu D."/>
            <person name="Valliyodan B."/>
            <person name="Lindquist E."/>
            <person name="Peto M."/>
            <person name="Grant D."/>
            <person name="Shu S."/>
            <person name="Goodstein D."/>
            <person name="Barry K."/>
            <person name="Futrell-Griggs M."/>
            <person name="Abernathy B."/>
            <person name="Du J."/>
            <person name="Tian Z."/>
            <person name="Zhu L."/>
            <person name="Gill N."/>
            <person name="Joshi T."/>
            <person name="Libault M."/>
            <person name="Sethuraman A."/>
            <person name="Zhang X."/>
            <person name="Shinozaki K."/>
            <person name="Nguyen H."/>
            <person name="Wing R."/>
            <person name="Cregan P."/>
            <person name="Specht J."/>
            <person name="Grimwood J."/>
            <person name="Rokhsar D."/>
            <person name="Stacey G."/>
            <person name="Shoemaker R."/>
            <person name="Jackson S."/>
        </authorList>
    </citation>
    <scope>NUCLEOTIDE SEQUENCE</scope>
    <source>
        <tissue evidence="5">Callus</tissue>
    </source>
</reference>
<keyword evidence="7" id="KW-1185">Reference proteome</keyword>
<dbReference type="ExpressionAtlas" id="A0A0R0GXU3">
    <property type="expression patterns" value="baseline and differential"/>
</dbReference>
<dbReference type="SMR" id="A0A0R0GXU3"/>
<accession>A0A0R0GXU3</accession>
<organism evidence="5">
    <name type="scientific">Glycine max</name>
    <name type="common">Soybean</name>
    <name type="synonym">Glycine hispida</name>
    <dbReference type="NCBI Taxonomy" id="3847"/>
    <lineage>
        <taxon>Eukaryota</taxon>
        <taxon>Viridiplantae</taxon>
        <taxon>Streptophyta</taxon>
        <taxon>Embryophyta</taxon>
        <taxon>Tracheophyta</taxon>
        <taxon>Spermatophyta</taxon>
        <taxon>Magnoliopsida</taxon>
        <taxon>eudicotyledons</taxon>
        <taxon>Gunneridae</taxon>
        <taxon>Pentapetalae</taxon>
        <taxon>rosids</taxon>
        <taxon>fabids</taxon>
        <taxon>Fabales</taxon>
        <taxon>Fabaceae</taxon>
        <taxon>Papilionoideae</taxon>
        <taxon>50 kb inversion clade</taxon>
        <taxon>NPAAA clade</taxon>
        <taxon>indigoferoid/millettioid clade</taxon>
        <taxon>Phaseoleae</taxon>
        <taxon>Glycine</taxon>
        <taxon>Glycine subgen. Soja</taxon>
    </lineage>
</organism>
<dbReference type="Pfam" id="PF02984">
    <property type="entry name" value="Cyclin_C"/>
    <property type="match status" value="1"/>
</dbReference>
<keyword evidence="2" id="KW-0131">Cell cycle</keyword>
<dbReference type="Gene3D" id="1.10.472.10">
    <property type="entry name" value="Cyclin-like"/>
    <property type="match status" value="1"/>
</dbReference>
<feature type="domain" description="Cyclin-like" evidence="3">
    <location>
        <begin position="20"/>
        <end position="106"/>
    </location>
</feature>
<evidence type="ECO:0000256" key="2">
    <source>
        <dbReference type="ARBA" id="ARBA00023306"/>
    </source>
</evidence>
<gene>
    <name evidence="5" type="ORF">GLYMA_13G342100</name>
</gene>
<dbReference type="InterPro" id="IPR039361">
    <property type="entry name" value="Cyclin"/>
</dbReference>
<dbReference type="Gramene" id="KRH23166">
    <property type="protein sequence ID" value="KRH23166"/>
    <property type="gene ID" value="GLYMA_13G342100"/>
</dbReference>
<dbReference type="SMART" id="SM00385">
    <property type="entry name" value="CYCLIN"/>
    <property type="match status" value="1"/>
</dbReference>
<dbReference type="InterPro" id="IPR036915">
    <property type="entry name" value="Cyclin-like_sf"/>
</dbReference>
<keyword evidence="1" id="KW-0132">Cell division</keyword>
<evidence type="ECO:0000313" key="7">
    <source>
        <dbReference type="Proteomes" id="UP000008827"/>
    </source>
</evidence>
<sequence length="169" mass="19405">MEKAILERLEWKLTVPTPYVFLVRFTRTFALSPDQQMKNMAFFLAELGRVHYGTANLFLPSMTAAAAVYAAQCTLNRKPLWNDEILKNMAGYTAPQIRDCAKLPMKLHPSVPESQVIAVHRKFCTVCRVQRRCCFSIITEGYIKLENYLVFQHKLSCADPYGNIPDEIR</sequence>
<dbReference type="InterPro" id="IPR004367">
    <property type="entry name" value="Cyclin_C-dom"/>
</dbReference>
<name>A0A0R0GXU3_SOYBN</name>
<dbReference type="AlphaFoldDB" id="A0A0R0GXU3"/>
<proteinExistence type="predicted"/>
<evidence type="ECO:0000313" key="5">
    <source>
        <dbReference type="EMBL" id="KRH23166.1"/>
    </source>
</evidence>
<dbReference type="EnsemblPlants" id="KRH23166">
    <property type="protein sequence ID" value="KRH23166"/>
    <property type="gene ID" value="GLYMA_13G342100"/>
</dbReference>
<dbReference type="GO" id="GO:0051301">
    <property type="term" value="P:cell division"/>
    <property type="evidence" value="ECO:0007669"/>
    <property type="project" value="UniProtKB-KW"/>
</dbReference>
<dbReference type="PANTHER" id="PTHR10177">
    <property type="entry name" value="CYCLINS"/>
    <property type="match status" value="1"/>
</dbReference>
<reference evidence="6" key="2">
    <citation type="submission" date="2018-02" db="UniProtKB">
        <authorList>
            <consortium name="EnsemblPlants"/>
        </authorList>
    </citation>
    <scope>IDENTIFICATION</scope>
    <source>
        <strain evidence="6">Williams 82</strain>
    </source>
</reference>
<dbReference type="SUPFAM" id="SSF47954">
    <property type="entry name" value="Cyclin-like"/>
    <property type="match status" value="1"/>
</dbReference>
<dbReference type="EMBL" id="CM000846">
    <property type="protein sequence ID" value="KRH23166.1"/>
    <property type="molecule type" value="Genomic_DNA"/>
</dbReference>
<evidence type="ECO:0000313" key="6">
    <source>
        <dbReference type="EnsemblPlants" id="KRH23166"/>
    </source>
</evidence>
<evidence type="ECO:0000259" key="3">
    <source>
        <dbReference type="SMART" id="SM00385"/>
    </source>
</evidence>
<dbReference type="InterPro" id="IPR013763">
    <property type="entry name" value="Cyclin-like_dom"/>
</dbReference>
<reference evidence="5 6" key="1">
    <citation type="journal article" date="2010" name="Nature">
        <title>Genome sequence of the palaeopolyploid soybean.</title>
        <authorList>
            <person name="Schmutz J."/>
            <person name="Cannon S.B."/>
            <person name="Schlueter J."/>
            <person name="Ma J."/>
            <person name="Mitros T."/>
            <person name="Nelson W."/>
            <person name="Hyten D.L."/>
            <person name="Song Q."/>
            <person name="Thelen J.J."/>
            <person name="Cheng J."/>
            <person name="Xu D."/>
            <person name="Hellsten U."/>
            <person name="May G.D."/>
            <person name="Yu Y."/>
            <person name="Sakurai T."/>
            <person name="Umezawa T."/>
            <person name="Bhattacharyya M.K."/>
            <person name="Sandhu D."/>
            <person name="Valliyodan B."/>
            <person name="Lindquist E."/>
            <person name="Peto M."/>
            <person name="Grant D."/>
            <person name="Shu S."/>
            <person name="Goodstein D."/>
            <person name="Barry K."/>
            <person name="Futrell-Griggs M."/>
            <person name="Abernathy B."/>
            <person name="Du J."/>
            <person name="Tian Z."/>
            <person name="Zhu L."/>
            <person name="Gill N."/>
            <person name="Joshi T."/>
            <person name="Libault M."/>
            <person name="Sethuraman A."/>
            <person name="Zhang X.-C."/>
            <person name="Shinozaki K."/>
            <person name="Nguyen H.T."/>
            <person name="Wing R.A."/>
            <person name="Cregan P."/>
            <person name="Specht J."/>
            <person name="Grimwood J."/>
            <person name="Rokhsar D."/>
            <person name="Stacey G."/>
            <person name="Shoemaker R.C."/>
            <person name="Jackson S.A."/>
        </authorList>
    </citation>
    <scope>NUCLEOTIDE SEQUENCE [LARGE SCALE GENOMIC DNA]</scope>
    <source>
        <strain evidence="6">cv. Williams 82</strain>
        <tissue evidence="5">Callus</tissue>
    </source>
</reference>
<dbReference type="Proteomes" id="UP000008827">
    <property type="component" value="Chromosome 13"/>
</dbReference>
<feature type="domain" description="Cyclin C-terminal" evidence="4">
    <location>
        <begin position="16"/>
        <end position="135"/>
    </location>
</feature>